<name>A0A133UMX7_9EURY</name>
<feature type="region of interest" description="Disordered" evidence="1">
    <location>
        <begin position="1"/>
        <end position="23"/>
    </location>
</feature>
<protein>
    <submittedName>
        <fullName evidence="2">Uncharacterized protein</fullName>
    </submittedName>
</protein>
<accession>A0A133UMX7</accession>
<gene>
    <name evidence="2" type="ORF">AKJ36_00025</name>
</gene>
<dbReference type="AlphaFoldDB" id="A0A133UMX7"/>
<comment type="caution">
    <text evidence="2">The sequence shown here is derived from an EMBL/GenBank/DDBJ whole genome shotgun (WGS) entry which is preliminary data.</text>
</comment>
<sequence length="165" mass="18894">MAFVLNEPKLKSKLGEDEIPPSGVGEEVAHFLREKVGPGIKEPRYASVGEFFGRLGRRLVADSLDEKVEKPEVWLKWVHSVDGSKEEFRNKLIKKAGNAEPGDILYDVWESVAHYAGYKVADENYPEVLEDENLLYRNSEVLWKEYEMLEKEYEGLEEAVKSFNG</sequence>
<dbReference type="EMBL" id="LHXQ01000001">
    <property type="protein sequence ID" value="KXA95568.1"/>
    <property type="molecule type" value="Genomic_DNA"/>
</dbReference>
<evidence type="ECO:0000313" key="3">
    <source>
        <dbReference type="Proteomes" id="UP000070155"/>
    </source>
</evidence>
<keyword evidence="3" id="KW-1185">Reference proteome</keyword>
<proteinExistence type="predicted"/>
<reference evidence="2 3" key="1">
    <citation type="journal article" date="2016" name="Sci. Rep.">
        <title>Metabolic traits of an uncultured archaeal lineage -MSBL1- from brine pools of the Red Sea.</title>
        <authorList>
            <person name="Mwirichia R."/>
            <person name="Alam I."/>
            <person name="Rashid M."/>
            <person name="Vinu M."/>
            <person name="Ba-Alawi W."/>
            <person name="Anthony Kamau A."/>
            <person name="Kamanda Ngugi D."/>
            <person name="Goker M."/>
            <person name="Klenk H.P."/>
            <person name="Bajic V."/>
            <person name="Stingl U."/>
        </authorList>
    </citation>
    <scope>NUCLEOTIDE SEQUENCE [LARGE SCALE GENOMIC DNA]</scope>
    <source>
        <strain evidence="2">SCGC-AAA259I07</strain>
    </source>
</reference>
<evidence type="ECO:0000256" key="1">
    <source>
        <dbReference type="SAM" id="MobiDB-lite"/>
    </source>
</evidence>
<dbReference type="Proteomes" id="UP000070155">
    <property type="component" value="Unassembled WGS sequence"/>
</dbReference>
<evidence type="ECO:0000313" key="2">
    <source>
        <dbReference type="EMBL" id="KXA95568.1"/>
    </source>
</evidence>
<organism evidence="2 3">
    <name type="scientific">candidate division MSBL1 archaeon SCGC-AAA259I07</name>
    <dbReference type="NCBI Taxonomy" id="1698266"/>
    <lineage>
        <taxon>Archaea</taxon>
        <taxon>Methanobacteriati</taxon>
        <taxon>Methanobacteriota</taxon>
        <taxon>candidate division MSBL1</taxon>
    </lineage>
</organism>